<dbReference type="SUPFAM" id="SSF51445">
    <property type="entry name" value="(Trans)glycosidases"/>
    <property type="match status" value="1"/>
</dbReference>
<accession>U6L3I4</accession>
<organism evidence="2 3">
    <name type="scientific">Eimeria tenella</name>
    <name type="common">Coccidian parasite</name>
    <dbReference type="NCBI Taxonomy" id="5802"/>
    <lineage>
        <taxon>Eukaryota</taxon>
        <taxon>Sar</taxon>
        <taxon>Alveolata</taxon>
        <taxon>Apicomplexa</taxon>
        <taxon>Conoidasida</taxon>
        <taxon>Coccidia</taxon>
        <taxon>Eucoccidiorida</taxon>
        <taxon>Eimeriorina</taxon>
        <taxon>Eimeriidae</taxon>
        <taxon>Eimeria</taxon>
    </lineage>
</organism>
<evidence type="ECO:0000259" key="1">
    <source>
        <dbReference type="Pfam" id="PF02806"/>
    </source>
</evidence>
<reference evidence="2" key="2">
    <citation type="submission" date="2013-10" db="EMBL/GenBank/DDBJ databases">
        <authorList>
            <person name="Aslett M."/>
        </authorList>
    </citation>
    <scope>NUCLEOTIDE SEQUENCE [LARGE SCALE GENOMIC DNA]</scope>
    <source>
        <strain evidence="2">Houghton</strain>
    </source>
</reference>
<dbReference type="InterPro" id="IPR006048">
    <property type="entry name" value="A-amylase/branching_C"/>
</dbReference>
<feature type="domain" description="Alpha-amylase/branching enzyme C-terminal all beta" evidence="1">
    <location>
        <begin position="150"/>
        <end position="237"/>
    </location>
</feature>
<dbReference type="GO" id="GO:0043169">
    <property type="term" value="F:cation binding"/>
    <property type="evidence" value="ECO:0007669"/>
    <property type="project" value="InterPro"/>
</dbReference>
<dbReference type="RefSeq" id="XP_013235479.1">
    <property type="nucleotide sequence ID" value="XM_013380025.1"/>
</dbReference>
<dbReference type="GeneID" id="25251489"/>
<name>U6L3I4_EIMTE</name>
<keyword evidence="3" id="KW-1185">Reference proteome</keyword>
<dbReference type="Gene3D" id="3.20.20.80">
    <property type="entry name" value="Glycosidases"/>
    <property type="match status" value="1"/>
</dbReference>
<protein>
    <recommendedName>
        <fullName evidence="1">Alpha-amylase/branching enzyme C-terminal all beta domain-containing protein</fullName>
    </recommendedName>
</protein>
<dbReference type="OrthoDB" id="1740265at2759"/>
<dbReference type="Pfam" id="PF02806">
    <property type="entry name" value="Alpha-amylase_C"/>
    <property type="match status" value="1"/>
</dbReference>
<dbReference type="GO" id="GO:0003824">
    <property type="term" value="F:catalytic activity"/>
    <property type="evidence" value="ECO:0007669"/>
    <property type="project" value="InterPro"/>
</dbReference>
<dbReference type="VEuPathDB" id="ToxoDB:ETH_00011500"/>
<proteinExistence type="predicted"/>
<sequence>MRNEEAPYHLSMLKNIINVHHGFTKSSQCINSILGSHDQAGNRQGGQTDGKHGKYFVSLFGGRDNWHARAQCRMWYALQAVSRGLPMLFMGSENLQGDFWNVQKGKEMNWTLLHDQLATQMRALVAAANNLRLSFAELTEEQQQPAFVHENAANRVLAFTRGQLLMVLNCGEGQWDLGCTYTLMSPYSSGTNLKLIFNSQEESFGGWRGSGGPPVLQAAAGGALSLVLPKWALLVYQKL</sequence>
<dbReference type="Proteomes" id="UP000030747">
    <property type="component" value="Unassembled WGS sequence"/>
</dbReference>
<dbReference type="VEuPathDB" id="ToxoDB:ETH2_0720300"/>
<dbReference type="AlphaFoldDB" id="U6L3I4"/>
<gene>
    <name evidence="2" type="ORF">ETH_00011500</name>
</gene>
<dbReference type="InterPro" id="IPR017853">
    <property type="entry name" value="GH"/>
</dbReference>
<evidence type="ECO:0000313" key="2">
    <source>
        <dbReference type="EMBL" id="CDJ44731.1"/>
    </source>
</evidence>
<evidence type="ECO:0000313" key="3">
    <source>
        <dbReference type="Proteomes" id="UP000030747"/>
    </source>
</evidence>
<dbReference type="GO" id="GO:0005975">
    <property type="term" value="P:carbohydrate metabolic process"/>
    <property type="evidence" value="ECO:0007669"/>
    <property type="project" value="InterPro"/>
</dbReference>
<dbReference type="PANTHER" id="PTHR43651">
    <property type="entry name" value="1,4-ALPHA-GLUCAN-BRANCHING ENZYME"/>
    <property type="match status" value="1"/>
</dbReference>
<dbReference type="PANTHER" id="PTHR43651:SF11">
    <property type="entry name" value="MALTO-OLIGOSYLTREHALOSE TREHALOHYDROLASE"/>
    <property type="match status" value="1"/>
</dbReference>
<reference evidence="2" key="1">
    <citation type="submission" date="2013-10" db="EMBL/GenBank/DDBJ databases">
        <title>Genomic analysis of the causative agents of coccidiosis in chickens.</title>
        <authorList>
            <person name="Reid A.J."/>
            <person name="Blake D."/>
            <person name="Billington K."/>
            <person name="Browne H."/>
            <person name="Dunn M."/>
            <person name="Hung S."/>
            <person name="Kawahara F."/>
            <person name="Miranda-Saavedra D."/>
            <person name="Mourier T."/>
            <person name="Nagra H."/>
            <person name="Otto T.D."/>
            <person name="Rawlings N."/>
            <person name="Sanchez A."/>
            <person name="Sanders M."/>
            <person name="Subramaniam C."/>
            <person name="Tay Y."/>
            <person name="Dear P."/>
            <person name="Doerig C."/>
            <person name="Gruber A."/>
            <person name="Parkinson J."/>
            <person name="Shirley M."/>
            <person name="Wan K.L."/>
            <person name="Berriman M."/>
            <person name="Tomley F."/>
            <person name="Pain A."/>
        </authorList>
    </citation>
    <scope>NUCLEOTIDE SEQUENCE [LARGE SCALE GENOMIC DNA]</scope>
    <source>
        <strain evidence="2">Houghton</strain>
    </source>
</reference>
<dbReference type="EMBL" id="HG677547">
    <property type="protein sequence ID" value="CDJ44731.1"/>
    <property type="molecule type" value="Genomic_DNA"/>
</dbReference>